<dbReference type="Proteomes" id="UP000241421">
    <property type="component" value="Unassembled WGS sequence"/>
</dbReference>
<sequence length="230" mass="26727">MNLLRRPYALLVQIARLPVARLQFHKHINPQNIEPAFRYFTKRHPKYKIIGNKTLGAALIELGRFTSGEQYLDSIKGKNLGGHHARRAKARGYRFVEIDRNDYIDDIHAINTSVDTRQGRPMDAQYLERTDRFSPIDNFRYYGVLDNGGQLRAYCNYGHYGNFGAFSQLMGYRNNDGVMHLMLVEIICKLIDERSVDYIMYDTFFGAQPGLQQFKKILGFAPYRAKYTLQ</sequence>
<comment type="caution">
    <text evidence="1">The sequence shown here is derived from an EMBL/GenBank/DDBJ whole genome shotgun (WGS) entry which is preliminary data.</text>
</comment>
<dbReference type="EMBL" id="PXWF02000155">
    <property type="protein sequence ID" value="PWF48735.1"/>
    <property type="molecule type" value="Genomic_DNA"/>
</dbReference>
<proteinExistence type="predicted"/>
<accession>A0A2U2HMU1</accession>
<dbReference type="RefSeq" id="WP_106757377.1">
    <property type="nucleotide sequence ID" value="NZ_PXWF02000155.1"/>
</dbReference>
<keyword evidence="2" id="KW-1185">Reference proteome</keyword>
<reference evidence="1 2" key="1">
    <citation type="submission" date="2018-04" db="EMBL/GenBank/DDBJ databases">
        <title>Massilia violaceinigra sp. nov., a novel purple-pigmented bacterium isolated from Tianshan glacier, Xinjiang, China.</title>
        <authorList>
            <person name="Wang H."/>
        </authorList>
    </citation>
    <scope>NUCLEOTIDE SEQUENCE [LARGE SCALE GENOMIC DNA]</scope>
    <source>
        <strain evidence="1 2">B448-2</strain>
    </source>
</reference>
<evidence type="ECO:0000313" key="1">
    <source>
        <dbReference type="EMBL" id="PWF48735.1"/>
    </source>
</evidence>
<dbReference type="AlphaFoldDB" id="A0A2U2HMU1"/>
<name>A0A2U2HMU1_9BURK</name>
<organism evidence="1 2">
    <name type="scientific">Massilia glaciei</name>
    <dbReference type="NCBI Taxonomy" id="1524097"/>
    <lineage>
        <taxon>Bacteria</taxon>
        <taxon>Pseudomonadati</taxon>
        <taxon>Pseudomonadota</taxon>
        <taxon>Betaproteobacteria</taxon>
        <taxon>Burkholderiales</taxon>
        <taxon>Oxalobacteraceae</taxon>
        <taxon>Telluria group</taxon>
        <taxon>Massilia</taxon>
    </lineage>
</organism>
<gene>
    <name evidence="1" type="ORF">C7C56_010405</name>
</gene>
<evidence type="ECO:0000313" key="2">
    <source>
        <dbReference type="Proteomes" id="UP000241421"/>
    </source>
</evidence>
<dbReference type="OrthoDB" id="8745705at2"/>
<protein>
    <submittedName>
        <fullName evidence="1">Uncharacterized protein</fullName>
    </submittedName>
</protein>